<accession>A0AAD7D445</accession>
<dbReference type="EMBL" id="JARKIE010000139">
    <property type="protein sequence ID" value="KAJ7677311.1"/>
    <property type="molecule type" value="Genomic_DNA"/>
</dbReference>
<organism evidence="1 2">
    <name type="scientific">Mycena rosella</name>
    <name type="common">Pink bonnet</name>
    <name type="synonym">Agaricus rosellus</name>
    <dbReference type="NCBI Taxonomy" id="1033263"/>
    <lineage>
        <taxon>Eukaryota</taxon>
        <taxon>Fungi</taxon>
        <taxon>Dikarya</taxon>
        <taxon>Basidiomycota</taxon>
        <taxon>Agaricomycotina</taxon>
        <taxon>Agaricomycetes</taxon>
        <taxon>Agaricomycetidae</taxon>
        <taxon>Agaricales</taxon>
        <taxon>Marasmiineae</taxon>
        <taxon>Mycenaceae</taxon>
        <taxon>Mycena</taxon>
    </lineage>
</organism>
<protein>
    <submittedName>
        <fullName evidence="1">Uncharacterized protein</fullName>
    </submittedName>
</protein>
<name>A0AAD7D445_MYCRO</name>
<comment type="caution">
    <text evidence="1">The sequence shown here is derived from an EMBL/GenBank/DDBJ whole genome shotgun (WGS) entry which is preliminary data.</text>
</comment>
<proteinExistence type="predicted"/>
<gene>
    <name evidence="1" type="ORF">B0H17DRAFT_1334320</name>
</gene>
<reference evidence="1" key="1">
    <citation type="submission" date="2023-03" db="EMBL/GenBank/DDBJ databases">
        <title>Massive genome expansion in bonnet fungi (Mycena s.s.) driven by repeated elements and novel gene families across ecological guilds.</title>
        <authorList>
            <consortium name="Lawrence Berkeley National Laboratory"/>
            <person name="Harder C.B."/>
            <person name="Miyauchi S."/>
            <person name="Viragh M."/>
            <person name="Kuo A."/>
            <person name="Thoen E."/>
            <person name="Andreopoulos B."/>
            <person name="Lu D."/>
            <person name="Skrede I."/>
            <person name="Drula E."/>
            <person name="Henrissat B."/>
            <person name="Morin E."/>
            <person name="Kohler A."/>
            <person name="Barry K."/>
            <person name="LaButti K."/>
            <person name="Morin E."/>
            <person name="Salamov A."/>
            <person name="Lipzen A."/>
            <person name="Mereny Z."/>
            <person name="Hegedus B."/>
            <person name="Baldrian P."/>
            <person name="Stursova M."/>
            <person name="Weitz H."/>
            <person name="Taylor A."/>
            <person name="Grigoriev I.V."/>
            <person name="Nagy L.G."/>
            <person name="Martin F."/>
            <person name="Kauserud H."/>
        </authorList>
    </citation>
    <scope>NUCLEOTIDE SEQUENCE</scope>
    <source>
        <strain evidence="1">CBHHK067</strain>
    </source>
</reference>
<evidence type="ECO:0000313" key="2">
    <source>
        <dbReference type="Proteomes" id="UP001221757"/>
    </source>
</evidence>
<keyword evidence="2" id="KW-1185">Reference proteome</keyword>
<sequence length="389" mass="43673">MAPATPLREMGDKKDDFKVKQFKNYLLSGGEADLWYKALTVAERAGWNQTEAAFEMKWPETLVMQKAQTDYELELGETKLEEKELGRKETVLGREVWTHVIWADKMQKLAVGAKVSTGTTYIVHARRGLPNIIKEKIPSTFKNWAEFLTAVREVDIEHIRDGAEKWKREQEKQKAVEDRIAQLTVEVQRQRQTPASPTAGIRQQMTNTRGNLFGGAGTTRGPSTETQKAALRERIKTIVQHPNTPQGCLVLESGFGSDCQIGLHQKQQQAWVSKYGMGALVTELTPYPLRPGTLPINSGECWKCGVERHHMSDYVAVRPRILHSNEVAWRRICKGILWEPMVYGQGGQGRGTANIRLVQIDDYGTWEEIPGMGCADDDNGQGNGQGPSE</sequence>
<evidence type="ECO:0000313" key="1">
    <source>
        <dbReference type="EMBL" id="KAJ7677311.1"/>
    </source>
</evidence>
<dbReference type="Proteomes" id="UP001221757">
    <property type="component" value="Unassembled WGS sequence"/>
</dbReference>
<dbReference type="AlphaFoldDB" id="A0AAD7D445"/>